<evidence type="ECO:0000313" key="3">
    <source>
        <dbReference type="Proteomes" id="UP001206548"/>
    </source>
</evidence>
<feature type="chain" id="PRO_5045996043" evidence="1">
    <location>
        <begin position="33"/>
        <end position="83"/>
    </location>
</feature>
<comment type="caution">
    <text evidence="2">The sequence shown here is derived from an EMBL/GenBank/DDBJ whole genome shotgun (WGS) entry which is preliminary data.</text>
</comment>
<sequence>MKTKKIFRAGLVSLASTAILGAAVAYSTDVHADTDVAPTTVSTESTVSPTRISVVDQNGKPVVGTKVDVLVAGQPYELTTDAN</sequence>
<name>A0ABT2F728_9STRE</name>
<dbReference type="EMBL" id="JANUXX010000003">
    <property type="protein sequence ID" value="MCS4487993.1"/>
    <property type="molecule type" value="Genomic_DNA"/>
</dbReference>
<reference evidence="2 3" key="1">
    <citation type="journal article" date="2023" name="Int. J. Syst. Evol. Microbiol.">
        <title>Streptococcus sciuri sp. nov., Staphylococcus marylandisciuri sp. nov. and Staphylococcus americanisciuri sp. nov., isolated from faeces of eastern grey squirrel (Sciurus carolinensis).</title>
        <authorList>
            <person name="Volokhov D.V."/>
            <person name="Zagorodnyaya T.A."/>
            <person name="Furtak V.A."/>
            <person name="Nattanmai G."/>
            <person name="Randall L."/>
            <person name="Jose S."/>
            <person name="Gao Y."/>
            <person name="Eisenberg T."/>
            <person name="Delmonte P."/>
            <person name="Blom J."/>
            <person name="Mitchell K.K."/>
        </authorList>
    </citation>
    <scope>NUCLEOTIDE SEQUENCE [LARGE SCALE GENOMIC DNA]</scope>
    <source>
        <strain evidence="2 3">SQ9-PEA</strain>
    </source>
</reference>
<dbReference type="RefSeq" id="WP_259137635.1">
    <property type="nucleotide sequence ID" value="NZ_JANUXX010000003.1"/>
</dbReference>
<feature type="non-terminal residue" evidence="2">
    <location>
        <position position="83"/>
    </location>
</feature>
<dbReference type="Proteomes" id="UP001206548">
    <property type="component" value="Unassembled WGS sequence"/>
</dbReference>
<evidence type="ECO:0000256" key="1">
    <source>
        <dbReference type="SAM" id="SignalP"/>
    </source>
</evidence>
<keyword evidence="1" id="KW-0732">Signal</keyword>
<keyword evidence="3" id="KW-1185">Reference proteome</keyword>
<feature type="signal peptide" evidence="1">
    <location>
        <begin position="1"/>
        <end position="32"/>
    </location>
</feature>
<organism evidence="2 3">
    <name type="scientific">Streptococcus sciuri</name>
    <dbReference type="NCBI Taxonomy" id="2973939"/>
    <lineage>
        <taxon>Bacteria</taxon>
        <taxon>Bacillati</taxon>
        <taxon>Bacillota</taxon>
        <taxon>Bacilli</taxon>
        <taxon>Lactobacillales</taxon>
        <taxon>Streptococcaceae</taxon>
        <taxon>Streptococcus</taxon>
    </lineage>
</organism>
<evidence type="ECO:0000313" key="2">
    <source>
        <dbReference type="EMBL" id="MCS4487993.1"/>
    </source>
</evidence>
<proteinExistence type="predicted"/>
<accession>A0ABT2F728</accession>
<protein>
    <submittedName>
        <fullName evidence="2">Uncharacterized protein</fullName>
    </submittedName>
</protein>
<gene>
    <name evidence="2" type="ORF">NXS10_03310</name>
</gene>